<reference evidence="1 2" key="1">
    <citation type="submission" date="2023-10" db="EMBL/GenBank/DDBJ databases">
        <title>Description of Microbulbifer bruguierae sp. nov., isolated from the sediments of mangrove plant Bruguiera sexangula and comparative genomic analyses of the genus Microbulbifer.</title>
        <authorList>
            <person name="Long M."/>
        </authorList>
    </citation>
    <scope>NUCLEOTIDE SEQUENCE [LARGE SCALE GENOMIC DNA]</scope>
    <source>
        <strain evidence="1 2">SPO729</strain>
    </source>
</reference>
<proteinExistence type="predicted"/>
<dbReference type="EMBL" id="CP137555">
    <property type="protein sequence ID" value="WOX04392.1"/>
    <property type="molecule type" value="Genomic_DNA"/>
</dbReference>
<sequence length="131" mass="15354">MLPCQWYRLKLQFHDHAADFTAGETSFRAQLHAAFVQLAALGGEVKATLMVQHRLHGWLKVCDAAHRYPIIQNPLRLNCQHLWQAVRHTLAEADRWPSDEEKLRKRLERQVRRRAEDAAARRSRFHIVKGE</sequence>
<dbReference type="Proteomes" id="UP001302477">
    <property type="component" value="Chromosome"/>
</dbReference>
<evidence type="ECO:0000313" key="1">
    <source>
        <dbReference type="EMBL" id="WOX04392.1"/>
    </source>
</evidence>
<protein>
    <submittedName>
        <fullName evidence="1">Uncharacterized protein</fullName>
    </submittedName>
</protein>
<dbReference type="KEGG" id="mpaf:R5R33_11635"/>
<gene>
    <name evidence="1" type="ORF">R5R33_11635</name>
</gene>
<keyword evidence="2" id="KW-1185">Reference proteome</keyword>
<accession>A0AAU0MWJ9</accession>
<dbReference type="AlphaFoldDB" id="A0AAU0MWJ9"/>
<organism evidence="1 2">
    <name type="scientific">Microbulbifer pacificus</name>
    <dbReference type="NCBI Taxonomy" id="407164"/>
    <lineage>
        <taxon>Bacteria</taxon>
        <taxon>Pseudomonadati</taxon>
        <taxon>Pseudomonadota</taxon>
        <taxon>Gammaproteobacteria</taxon>
        <taxon>Cellvibrionales</taxon>
        <taxon>Microbulbiferaceae</taxon>
        <taxon>Microbulbifer</taxon>
    </lineage>
</organism>
<dbReference type="RefSeq" id="WP_318952871.1">
    <property type="nucleotide sequence ID" value="NZ_CP137555.1"/>
</dbReference>
<evidence type="ECO:0000313" key="2">
    <source>
        <dbReference type="Proteomes" id="UP001302477"/>
    </source>
</evidence>
<name>A0AAU0MWJ9_9GAMM</name>